<proteinExistence type="predicted"/>
<evidence type="ECO:0000313" key="2">
    <source>
        <dbReference type="EMBL" id="PJE95702.1"/>
    </source>
</evidence>
<evidence type="ECO:0000313" key="3">
    <source>
        <dbReference type="Proteomes" id="UP000230407"/>
    </source>
</evidence>
<protein>
    <recommendedName>
        <fullName evidence="4">Peptidase</fullName>
    </recommendedName>
</protein>
<dbReference type="Pfam" id="PF06262">
    <property type="entry name" value="Zincin_1"/>
    <property type="match status" value="1"/>
</dbReference>
<dbReference type="AlphaFoldDB" id="A0A2M8LUR8"/>
<keyword evidence="3" id="KW-1185">Reference proteome</keyword>
<gene>
    <name evidence="2" type="ORF">CUT44_21850</name>
</gene>
<dbReference type="Proteomes" id="UP000230407">
    <property type="component" value="Unassembled WGS sequence"/>
</dbReference>
<dbReference type="Gene3D" id="3.30.2010.20">
    <property type="match status" value="1"/>
</dbReference>
<feature type="compositionally biased region" description="Basic and acidic residues" evidence="1">
    <location>
        <begin position="113"/>
        <end position="125"/>
    </location>
</feature>
<organism evidence="2 3">
    <name type="scientific">Streptomyces carminius</name>
    <dbReference type="NCBI Taxonomy" id="2665496"/>
    <lineage>
        <taxon>Bacteria</taxon>
        <taxon>Bacillati</taxon>
        <taxon>Actinomycetota</taxon>
        <taxon>Actinomycetes</taxon>
        <taxon>Kitasatosporales</taxon>
        <taxon>Streptomycetaceae</taxon>
        <taxon>Streptomyces</taxon>
    </lineage>
</organism>
<feature type="compositionally biased region" description="Basic residues" evidence="1">
    <location>
        <begin position="14"/>
        <end position="23"/>
    </location>
</feature>
<feature type="compositionally biased region" description="Gly residues" evidence="1">
    <location>
        <begin position="95"/>
        <end position="111"/>
    </location>
</feature>
<dbReference type="RefSeq" id="WP_100203712.1">
    <property type="nucleotide sequence ID" value="NZ_PGGW01000063.1"/>
</dbReference>
<dbReference type="InterPro" id="IPR038555">
    <property type="entry name" value="Zincin_1_sf"/>
</dbReference>
<reference evidence="2 3" key="1">
    <citation type="submission" date="2017-11" db="EMBL/GenBank/DDBJ databases">
        <title>Streptomyces carmine sp. nov., a novel actinomycete isolated from Sophora alopecuroides in Xinjiang, China.</title>
        <authorList>
            <person name="Wang Y."/>
            <person name="Luo X."/>
            <person name="Wan C."/>
            <person name="Zhang L."/>
        </authorList>
    </citation>
    <scope>NUCLEOTIDE SEQUENCE [LARGE SCALE GENOMIC DNA]</scope>
    <source>
        <strain evidence="2 3">TRM SA0054</strain>
    </source>
</reference>
<evidence type="ECO:0000256" key="1">
    <source>
        <dbReference type="SAM" id="MobiDB-lite"/>
    </source>
</evidence>
<sequence length="173" mass="19268">MSNPVPPHLPDPRPRRRDRHGRGMRGPVAPPQVPLAVSRADVFDDLVRDSAERLEKQWPQLSGVEFVVREVPPVRLPRPDGDRFGGPDGRPPGDGPDGWGDGWADGDGGVPLGRHETARDSRPDRVVVYRRPVELRSRTRDDRARLVHEVVVEQVAELLGLAPESIDPRYGQD</sequence>
<dbReference type="InterPro" id="IPR010428">
    <property type="entry name" value="Zincin_1"/>
</dbReference>
<accession>A0A2M8LUR8</accession>
<comment type="caution">
    <text evidence="2">The sequence shown here is derived from an EMBL/GenBank/DDBJ whole genome shotgun (WGS) entry which is preliminary data.</text>
</comment>
<feature type="region of interest" description="Disordered" evidence="1">
    <location>
        <begin position="72"/>
        <end position="125"/>
    </location>
</feature>
<name>A0A2M8LUR8_9ACTN</name>
<evidence type="ECO:0008006" key="4">
    <source>
        <dbReference type="Google" id="ProtNLM"/>
    </source>
</evidence>
<dbReference type="EMBL" id="PGGW01000063">
    <property type="protein sequence ID" value="PJE95702.1"/>
    <property type="molecule type" value="Genomic_DNA"/>
</dbReference>
<dbReference type="CDD" id="cd12954">
    <property type="entry name" value="MMP_TTHA0227_like_1"/>
    <property type="match status" value="1"/>
</dbReference>
<dbReference type="SUPFAM" id="SSF55486">
    <property type="entry name" value="Metalloproteases ('zincins'), catalytic domain"/>
    <property type="match status" value="1"/>
</dbReference>
<feature type="region of interest" description="Disordered" evidence="1">
    <location>
        <begin position="1"/>
        <end position="33"/>
    </location>
</feature>